<dbReference type="GO" id="GO:0030288">
    <property type="term" value="C:outer membrane-bounded periplasmic space"/>
    <property type="evidence" value="ECO:0007669"/>
    <property type="project" value="TreeGrafter"/>
</dbReference>
<dbReference type="InterPro" id="IPR036116">
    <property type="entry name" value="FN3_sf"/>
</dbReference>
<evidence type="ECO:0000256" key="4">
    <source>
        <dbReference type="ARBA" id="ARBA00022670"/>
    </source>
</evidence>
<feature type="transmembrane region" description="Helical" evidence="15">
    <location>
        <begin position="31"/>
        <end position="58"/>
    </location>
</feature>
<dbReference type="Pfam" id="PF00041">
    <property type="entry name" value="fn3"/>
    <property type="match status" value="1"/>
</dbReference>
<dbReference type="GO" id="GO:0006508">
    <property type="term" value="P:proteolysis"/>
    <property type="evidence" value="ECO:0007669"/>
    <property type="project" value="UniProtKB-KW"/>
</dbReference>
<dbReference type="GO" id="GO:0008658">
    <property type="term" value="F:penicillin binding"/>
    <property type="evidence" value="ECO:0007669"/>
    <property type="project" value="InterPro"/>
</dbReference>
<dbReference type="EC" id="3.4.-.-" evidence="17"/>
<dbReference type="InterPro" id="IPR050396">
    <property type="entry name" value="Glycosyltr_51/Transpeptidase"/>
</dbReference>
<keyword evidence="5 17" id="KW-0328">Glycosyltransferase</keyword>
<evidence type="ECO:0000256" key="14">
    <source>
        <dbReference type="SAM" id="MobiDB-lite"/>
    </source>
</evidence>
<keyword evidence="6 17" id="KW-0808">Transferase</keyword>
<feature type="compositionally biased region" description="Polar residues" evidence="14">
    <location>
        <begin position="864"/>
        <end position="886"/>
    </location>
</feature>
<dbReference type="Gene3D" id="2.60.40.10">
    <property type="entry name" value="Immunoglobulins"/>
    <property type="match status" value="1"/>
</dbReference>
<dbReference type="EC" id="2.4.1.-" evidence="17"/>
<evidence type="ECO:0000256" key="1">
    <source>
        <dbReference type="ARBA" id="ARBA00007090"/>
    </source>
</evidence>
<comment type="catalytic activity">
    <reaction evidence="12">
        <text>Preferential cleavage: (Ac)2-L-Lys-D-Ala-|-D-Ala. Also transpeptidation of peptidyl-alanyl moieties that are N-acyl substituents of D-alanine.</text>
        <dbReference type="EC" id="3.4.16.4"/>
    </reaction>
</comment>
<evidence type="ECO:0000313" key="18">
    <source>
        <dbReference type="Proteomes" id="UP000520011"/>
    </source>
</evidence>
<comment type="similarity">
    <text evidence="1">In the C-terminal section; belongs to the transpeptidase family.</text>
</comment>
<organism evidence="17 18">
    <name type="scientific">Anoxybacteroides tepidamans</name>
    <dbReference type="NCBI Taxonomy" id="265948"/>
    <lineage>
        <taxon>Bacteria</taxon>
        <taxon>Bacillati</taxon>
        <taxon>Bacillota</taxon>
        <taxon>Bacilli</taxon>
        <taxon>Bacillales</taxon>
        <taxon>Anoxybacillaceae</taxon>
        <taxon>Anoxybacteroides</taxon>
    </lineage>
</organism>
<proteinExistence type="inferred from homology"/>
<keyword evidence="18" id="KW-1185">Reference proteome</keyword>
<dbReference type="GO" id="GO:0008955">
    <property type="term" value="F:peptidoglycan glycosyltransferase activity"/>
    <property type="evidence" value="ECO:0007669"/>
    <property type="project" value="UniProtKB-EC"/>
</dbReference>
<feature type="compositionally biased region" description="Pro residues" evidence="14">
    <location>
        <begin position="834"/>
        <end position="847"/>
    </location>
</feature>
<dbReference type="SUPFAM" id="SSF53955">
    <property type="entry name" value="Lysozyme-like"/>
    <property type="match status" value="1"/>
</dbReference>
<evidence type="ECO:0000256" key="8">
    <source>
        <dbReference type="ARBA" id="ARBA00022960"/>
    </source>
</evidence>
<evidence type="ECO:0000256" key="12">
    <source>
        <dbReference type="ARBA" id="ARBA00034000"/>
    </source>
</evidence>
<keyword evidence="8" id="KW-0133">Cell shape</keyword>
<evidence type="ECO:0000256" key="2">
    <source>
        <dbReference type="ARBA" id="ARBA00007739"/>
    </source>
</evidence>
<feature type="region of interest" description="Disordered" evidence="14">
    <location>
        <begin position="1"/>
        <end position="24"/>
    </location>
</feature>
<keyword evidence="15" id="KW-0812">Transmembrane</keyword>
<dbReference type="GO" id="GO:0009252">
    <property type="term" value="P:peptidoglycan biosynthetic process"/>
    <property type="evidence" value="ECO:0007669"/>
    <property type="project" value="UniProtKB-KW"/>
</dbReference>
<dbReference type="PANTHER" id="PTHR32282:SF29">
    <property type="entry name" value="PENICILLIN-BINDING PROTEIN 1A"/>
    <property type="match status" value="1"/>
</dbReference>
<feature type="compositionally biased region" description="Low complexity" evidence="14">
    <location>
        <begin position="799"/>
        <end position="833"/>
    </location>
</feature>
<dbReference type="FunFam" id="1.10.3810.10:FF:000001">
    <property type="entry name" value="Penicillin-binding protein 1A"/>
    <property type="match status" value="1"/>
</dbReference>
<dbReference type="PANTHER" id="PTHR32282">
    <property type="entry name" value="BINDING PROTEIN TRANSPEPTIDASE, PUTATIVE-RELATED"/>
    <property type="match status" value="1"/>
</dbReference>
<keyword evidence="15" id="KW-0472">Membrane</keyword>
<dbReference type="InterPro" id="IPR003961">
    <property type="entry name" value="FN3_dom"/>
</dbReference>
<comment type="similarity">
    <text evidence="2">In the N-terminal section; belongs to the glycosyltransferase 51 family.</text>
</comment>
<accession>A0A7W8IMR6</accession>
<dbReference type="Proteomes" id="UP000520011">
    <property type="component" value="Unassembled WGS sequence"/>
</dbReference>
<keyword evidence="4" id="KW-0645">Protease</keyword>
<dbReference type="InterPro" id="IPR023346">
    <property type="entry name" value="Lysozyme-like_dom_sf"/>
</dbReference>
<comment type="catalytic activity">
    <reaction evidence="13">
        <text>[GlcNAc-(1-&gt;4)-Mur2Ac(oyl-L-Ala-gamma-D-Glu-L-Lys-D-Ala-D-Ala)](n)-di-trans,octa-cis-undecaprenyl diphosphate + beta-D-GlcNAc-(1-&gt;4)-Mur2Ac(oyl-L-Ala-gamma-D-Glu-L-Lys-D-Ala-D-Ala)-di-trans,octa-cis-undecaprenyl diphosphate = [GlcNAc-(1-&gt;4)-Mur2Ac(oyl-L-Ala-gamma-D-Glu-L-Lys-D-Ala-D-Ala)](n+1)-di-trans,octa-cis-undecaprenyl diphosphate + di-trans,octa-cis-undecaprenyl diphosphate + H(+)</text>
        <dbReference type="Rhea" id="RHEA:23708"/>
        <dbReference type="Rhea" id="RHEA-COMP:9602"/>
        <dbReference type="Rhea" id="RHEA-COMP:9603"/>
        <dbReference type="ChEBI" id="CHEBI:15378"/>
        <dbReference type="ChEBI" id="CHEBI:58405"/>
        <dbReference type="ChEBI" id="CHEBI:60033"/>
        <dbReference type="ChEBI" id="CHEBI:78435"/>
        <dbReference type="EC" id="2.4.99.28"/>
    </reaction>
</comment>
<evidence type="ECO:0000256" key="7">
    <source>
        <dbReference type="ARBA" id="ARBA00022801"/>
    </source>
</evidence>
<dbReference type="InterPro" id="IPR012338">
    <property type="entry name" value="Beta-lactam/transpept-like"/>
</dbReference>
<dbReference type="Pfam" id="PF00912">
    <property type="entry name" value="Transgly"/>
    <property type="match status" value="1"/>
</dbReference>
<keyword evidence="11" id="KW-0961">Cell wall biogenesis/degradation</keyword>
<evidence type="ECO:0000256" key="11">
    <source>
        <dbReference type="ARBA" id="ARBA00023316"/>
    </source>
</evidence>
<dbReference type="InterPro" id="IPR013783">
    <property type="entry name" value="Ig-like_fold"/>
</dbReference>
<keyword evidence="7 17" id="KW-0378">Hydrolase</keyword>
<comment type="caution">
    <text evidence="17">The sequence shown here is derived from an EMBL/GenBank/DDBJ whole genome shotgun (WGS) entry which is preliminary data.</text>
</comment>
<name>A0A7W8IMR6_9BACL</name>
<dbReference type="SUPFAM" id="SSF56601">
    <property type="entry name" value="beta-lactamase/transpeptidase-like"/>
    <property type="match status" value="1"/>
</dbReference>
<evidence type="ECO:0000259" key="16">
    <source>
        <dbReference type="PROSITE" id="PS50853"/>
    </source>
</evidence>
<dbReference type="InterPro" id="IPR036950">
    <property type="entry name" value="PBP_transglycosylase"/>
</dbReference>
<keyword evidence="10" id="KW-0511">Multifunctional enzyme</keyword>
<dbReference type="GO" id="GO:0008360">
    <property type="term" value="P:regulation of cell shape"/>
    <property type="evidence" value="ECO:0007669"/>
    <property type="project" value="UniProtKB-KW"/>
</dbReference>
<dbReference type="Gene3D" id="3.40.710.10">
    <property type="entry name" value="DD-peptidase/beta-lactamase superfamily"/>
    <property type="match status" value="1"/>
</dbReference>
<dbReference type="GO" id="GO:0071555">
    <property type="term" value="P:cell wall organization"/>
    <property type="evidence" value="ECO:0007669"/>
    <property type="project" value="UniProtKB-KW"/>
</dbReference>
<dbReference type="SUPFAM" id="SSF49265">
    <property type="entry name" value="Fibronectin type III"/>
    <property type="match status" value="1"/>
</dbReference>
<evidence type="ECO:0000256" key="5">
    <source>
        <dbReference type="ARBA" id="ARBA00022676"/>
    </source>
</evidence>
<evidence type="ECO:0000256" key="9">
    <source>
        <dbReference type="ARBA" id="ARBA00022984"/>
    </source>
</evidence>
<keyword evidence="9" id="KW-0573">Peptidoglycan synthesis</keyword>
<dbReference type="Pfam" id="PF00905">
    <property type="entry name" value="Transpeptidase"/>
    <property type="match status" value="1"/>
</dbReference>
<protein>
    <submittedName>
        <fullName evidence="17">Penicillin-binding protein 1A</fullName>
        <ecNumber evidence="17">2.4.1.-</ecNumber>
        <ecNumber evidence="17">3.4.-.-</ecNumber>
    </submittedName>
</protein>
<feature type="domain" description="Fibronectin type-III" evidence="16">
    <location>
        <begin position="697"/>
        <end position="788"/>
    </location>
</feature>
<feature type="compositionally biased region" description="Basic and acidic residues" evidence="14">
    <location>
        <begin position="1"/>
        <end position="13"/>
    </location>
</feature>
<dbReference type="EMBL" id="JACHEP010000001">
    <property type="protein sequence ID" value="MBB5323358.1"/>
    <property type="molecule type" value="Genomic_DNA"/>
</dbReference>
<feature type="region of interest" description="Disordered" evidence="14">
    <location>
        <begin position="775"/>
        <end position="886"/>
    </location>
</feature>
<reference evidence="17 18" key="1">
    <citation type="submission" date="2020-08" db="EMBL/GenBank/DDBJ databases">
        <title>Genomic Encyclopedia of Type Strains, Phase IV (KMG-IV): sequencing the most valuable type-strain genomes for metagenomic binning, comparative biology and taxonomic classification.</title>
        <authorList>
            <person name="Goeker M."/>
        </authorList>
    </citation>
    <scope>NUCLEOTIDE SEQUENCE [LARGE SCALE GENOMIC DNA]</scope>
    <source>
        <strain evidence="17 18">DSM 16325</strain>
    </source>
</reference>
<feature type="compositionally biased region" description="Polar residues" evidence="14">
    <location>
        <begin position="776"/>
        <end position="798"/>
    </location>
</feature>
<keyword evidence="15" id="KW-1133">Transmembrane helix</keyword>
<evidence type="ECO:0000256" key="6">
    <source>
        <dbReference type="ARBA" id="ARBA00022679"/>
    </source>
</evidence>
<dbReference type="Gene3D" id="1.10.3810.10">
    <property type="entry name" value="Biosynthetic peptidoglycan transglycosylase-like"/>
    <property type="match status" value="1"/>
</dbReference>
<dbReference type="GO" id="GO:0009002">
    <property type="term" value="F:serine-type D-Ala-D-Ala carboxypeptidase activity"/>
    <property type="evidence" value="ECO:0007669"/>
    <property type="project" value="UniProtKB-EC"/>
</dbReference>
<dbReference type="AlphaFoldDB" id="A0A7W8IMR6"/>
<dbReference type="InterPro" id="IPR001264">
    <property type="entry name" value="Glyco_trans_51"/>
</dbReference>
<dbReference type="RefSeq" id="WP_183251080.1">
    <property type="nucleotide sequence ID" value="NZ_JACHEP010000001.1"/>
</dbReference>
<evidence type="ECO:0000256" key="10">
    <source>
        <dbReference type="ARBA" id="ARBA00023268"/>
    </source>
</evidence>
<keyword evidence="3" id="KW-0121">Carboxypeptidase</keyword>
<dbReference type="NCBIfam" id="TIGR02074">
    <property type="entry name" value="PBP_1a_fam"/>
    <property type="match status" value="1"/>
</dbReference>
<sequence length="886" mass="97097">MSGDYRSRAERKQAAKQAKPKKAKKRKTSSFFKMIALTLVILMMIGVISGIAVFAYFVKGAPPLDETKIKDPLSSTVYDMNGRKIAELGGQKRTYISYSDIPKMLEQAVLATEDARFYQHHGIDFIRLGGAIVANFREGFGAEGGSTITQQVVKLTFLSREKTLKRKVQELWLALRLEQKYSKHEILEMYLNKVYYSNNVYGVAKAAEFYFGKTNLKDLTLPEAALLAGMPQSPNNYNPYEYPEAAKKRRDLVLSLMEKHGFITKEEAEKAKKVTIQSMLVDRKKHNGSSSIPYDSFIDEVIKEVTDQANVNVYEDGLKIYTTLDPDAQSYVEDLLNSNELFTDKKDLQAAIALIDTKTGEIRALGGGRNQDGVTFGFNYATQRVGQPGSTIKPILDYGPAIEYLQWSTAHQLVDEPYQYSNGTPIKNWNGTYEGPMTMRMALARSRNIPALKALQAVGLNRAKQFANKLGMGFDNIYESYAVGGLEKGVSPLQMAGAYSAFGNNGVYIKPHAVTKIVFPDNTEMDLTPKPKVAMKDYTAYMITDMLKSVVQYGTGTLANVPGLHVAGKTGTTNYPEDVARKYGLPSNAVPDSWFVGYTPNYTAAVWTGFSKRSSTANLSVYEQKLPRLLFKKVIAHVDDGGKDFPMPKSVVKLPIKKGSNPPQLAGKYTPKDEIVYECFVRGSEPTETAKDEQPPAPTNIQATYDQIADAISLSWKYGSDIENVAFEVRMKNDKGEVNVLSTTDLSLTISHPTSGALYTFEVYTVSKDGQVKSEPATTTLQVPSSEQSEPQTPTSDQNGNNNSGTPNGTNDSNNNGNNEQNNSGDNSDNNTTPTPPAPNPTNPPAPNNGAGNGSTGTNSTNSLRNATKTNSLKKIGAGSTTLSVP</sequence>
<evidence type="ECO:0000256" key="13">
    <source>
        <dbReference type="ARBA" id="ARBA00049902"/>
    </source>
</evidence>
<dbReference type="CDD" id="cd00063">
    <property type="entry name" value="FN3"/>
    <property type="match status" value="1"/>
</dbReference>
<gene>
    <name evidence="17" type="ORF">HNQ34_000435</name>
</gene>
<evidence type="ECO:0000313" key="17">
    <source>
        <dbReference type="EMBL" id="MBB5323358.1"/>
    </source>
</evidence>
<dbReference type="InterPro" id="IPR001460">
    <property type="entry name" value="PCN-bd_Tpept"/>
</dbReference>
<evidence type="ECO:0000256" key="15">
    <source>
        <dbReference type="SAM" id="Phobius"/>
    </source>
</evidence>
<dbReference type="PROSITE" id="PS50853">
    <property type="entry name" value="FN3"/>
    <property type="match status" value="1"/>
</dbReference>
<evidence type="ECO:0000256" key="3">
    <source>
        <dbReference type="ARBA" id="ARBA00022645"/>
    </source>
</evidence>